<protein>
    <submittedName>
        <fullName evidence="2">Putative NUDIX family phosphoesterase</fullName>
    </submittedName>
</protein>
<dbReference type="SUPFAM" id="SSF55811">
    <property type="entry name" value="Nudix"/>
    <property type="match status" value="1"/>
</dbReference>
<dbReference type="InterPro" id="IPR000086">
    <property type="entry name" value="NUDIX_hydrolase_dom"/>
</dbReference>
<sequence length="189" mass="21988">MEKILCFKKNLLPPDYLGRETALKIELHEFSRIVEGHQEYQLRGLMEENTDYKQIIPYALIRDTDNCFFVYPRKGSEARLHGLKSCGIGGHVSSHDEAVTLEQTIHNCLKREIFEETGLKPKVFTFLGYINEEIHPVGHFHCGLVFFCEVKDREEIVLSTEITQFNFMEPERLLSENLELWSRLALSLV</sequence>
<organism evidence="2 3">
    <name type="scientific">Desulfobotulus alkaliphilus</name>
    <dbReference type="NCBI Taxonomy" id="622671"/>
    <lineage>
        <taxon>Bacteria</taxon>
        <taxon>Pseudomonadati</taxon>
        <taxon>Thermodesulfobacteriota</taxon>
        <taxon>Desulfobacteria</taxon>
        <taxon>Desulfobacterales</taxon>
        <taxon>Desulfobacteraceae</taxon>
        <taxon>Desulfobotulus</taxon>
    </lineage>
</organism>
<gene>
    <name evidence="2" type="ORF">LZ24_03112</name>
</gene>
<dbReference type="OrthoDB" id="6398375at2"/>
<dbReference type="AlphaFoldDB" id="A0A562R6Y3"/>
<name>A0A562R6Y3_9BACT</name>
<dbReference type="PROSITE" id="PS51462">
    <property type="entry name" value="NUDIX"/>
    <property type="match status" value="1"/>
</dbReference>
<keyword evidence="3" id="KW-1185">Reference proteome</keyword>
<dbReference type="RefSeq" id="WP_144686598.1">
    <property type="nucleotide sequence ID" value="NZ_VLLC01000040.1"/>
</dbReference>
<feature type="domain" description="Nudix hydrolase" evidence="1">
    <location>
        <begin position="51"/>
        <end position="189"/>
    </location>
</feature>
<accession>A0A562R6Y3</accession>
<evidence type="ECO:0000259" key="1">
    <source>
        <dbReference type="PROSITE" id="PS51462"/>
    </source>
</evidence>
<dbReference type="InterPro" id="IPR015797">
    <property type="entry name" value="NUDIX_hydrolase-like_dom_sf"/>
</dbReference>
<dbReference type="Pfam" id="PF00293">
    <property type="entry name" value="NUDIX"/>
    <property type="match status" value="1"/>
</dbReference>
<evidence type="ECO:0000313" key="3">
    <source>
        <dbReference type="Proteomes" id="UP000318307"/>
    </source>
</evidence>
<proteinExistence type="predicted"/>
<dbReference type="Gene3D" id="3.90.79.10">
    <property type="entry name" value="Nucleoside Triphosphate Pyrophosphohydrolase"/>
    <property type="match status" value="1"/>
</dbReference>
<reference evidence="2 3" key="1">
    <citation type="submission" date="2019-07" db="EMBL/GenBank/DDBJ databases">
        <title>Genome sequencing of 100 strains of the haloalkaliphilic chemolithoautotrophic sulfur-oxidizing bacterium Thioalkalivibrio.</title>
        <authorList>
            <person name="Muyzer G."/>
        </authorList>
    </citation>
    <scope>NUCLEOTIDE SEQUENCE [LARGE SCALE GENOMIC DNA]</scope>
    <source>
        <strain evidence="2 3">ASO4-4</strain>
    </source>
</reference>
<comment type="caution">
    <text evidence="2">The sequence shown here is derived from an EMBL/GenBank/DDBJ whole genome shotgun (WGS) entry which is preliminary data.</text>
</comment>
<evidence type="ECO:0000313" key="2">
    <source>
        <dbReference type="EMBL" id="TWI64805.1"/>
    </source>
</evidence>
<dbReference type="Proteomes" id="UP000318307">
    <property type="component" value="Unassembled WGS sequence"/>
</dbReference>
<dbReference type="EMBL" id="VLLC01000040">
    <property type="protein sequence ID" value="TWI64805.1"/>
    <property type="molecule type" value="Genomic_DNA"/>
</dbReference>